<proteinExistence type="predicted"/>
<dbReference type="Pfam" id="PF07963">
    <property type="entry name" value="N_methyl"/>
    <property type="match status" value="1"/>
</dbReference>
<name>A0A2M6XEC9_9BACT</name>
<feature type="transmembrane region" description="Helical" evidence="1">
    <location>
        <begin position="36"/>
        <end position="57"/>
    </location>
</feature>
<dbReference type="SUPFAM" id="SSF54523">
    <property type="entry name" value="Pili subunits"/>
    <property type="match status" value="1"/>
</dbReference>
<evidence type="ECO:0000256" key="1">
    <source>
        <dbReference type="SAM" id="Phobius"/>
    </source>
</evidence>
<evidence type="ECO:0008006" key="4">
    <source>
        <dbReference type="Google" id="ProtNLM"/>
    </source>
</evidence>
<dbReference type="InterPro" id="IPR012902">
    <property type="entry name" value="N_methyl_site"/>
</dbReference>
<evidence type="ECO:0000313" key="3">
    <source>
        <dbReference type="Proteomes" id="UP000228996"/>
    </source>
</evidence>
<comment type="caution">
    <text evidence="2">The sequence shown here is derived from an EMBL/GenBank/DDBJ whole genome shotgun (WGS) entry which is preliminary data.</text>
</comment>
<evidence type="ECO:0000313" key="2">
    <source>
        <dbReference type="EMBL" id="PIU04041.1"/>
    </source>
</evidence>
<sequence>MKTAHFQNYKSSLHTSIIFNSKGGEKMKKLISGFTLIELLIVIAVLGVLSSGVFVAIDPLDKLNAANDSKVQNDLGQIGQAMEAYAVSNTGVYPARLDILVTSGDLKTTPTAPKGYRTYTLGTGGTSQTACGQLKSKKYVNATPSTPTWVWCSSSGKAGPTAACTACP</sequence>
<dbReference type="InterPro" id="IPR045584">
    <property type="entry name" value="Pilin-like"/>
</dbReference>
<organism evidence="2 3">
    <name type="scientific">Candidatus Shapirobacteria bacterium CG08_land_8_20_14_0_20_39_18</name>
    <dbReference type="NCBI Taxonomy" id="1974883"/>
    <lineage>
        <taxon>Bacteria</taxon>
        <taxon>Candidatus Shapironibacteriota</taxon>
    </lineage>
</organism>
<dbReference type="EMBL" id="PEYO01000001">
    <property type="protein sequence ID" value="PIU04041.1"/>
    <property type="molecule type" value="Genomic_DNA"/>
</dbReference>
<keyword evidence="1" id="KW-0812">Transmembrane</keyword>
<dbReference type="AlphaFoldDB" id="A0A2M6XEC9"/>
<keyword evidence="1" id="KW-1133">Transmembrane helix</keyword>
<dbReference type="PROSITE" id="PS00409">
    <property type="entry name" value="PROKAR_NTER_METHYL"/>
    <property type="match status" value="1"/>
</dbReference>
<accession>A0A2M6XEC9</accession>
<dbReference type="Proteomes" id="UP000228996">
    <property type="component" value="Unassembled WGS sequence"/>
</dbReference>
<gene>
    <name evidence="2" type="ORF">COT44_00140</name>
</gene>
<protein>
    <recommendedName>
        <fullName evidence="4">Type II secretion system protein GspG C-terminal domain-containing protein</fullName>
    </recommendedName>
</protein>
<dbReference type="NCBIfam" id="TIGR02532">
    <property type="entry name" value="IV_pilin_GFxxxE"/>
    <property type="match status" value="1"/>
</dbReference>
<dbReference type="Gene3D" id="3.30.700.10">
    <property type="entry name" value="Glycoprotein, Type 4 Pilin"/>
    <property type="match status" value="1"/>
</dbReference>
<reference evidence="3" key="1">
    <citation type="submission" date="2017-09" db="EMBL/GenBank/DDBJ databases">
        <title>Depth-based differentiation of microbial function through sediment-hosted aquifers and enrichment of novel symbionts in the deep terrestrial subsurface.</title>
        <authorList>
            <person name="Probst A.J."/>
            <person name="Ladd B."/>
            <person name="Jarett J.K."/>
            <person name="Geller-Mcgrath D.E."/>
            <person name="Sieber C.M.K."/>
            <person name="Emerson J.B."/>
            <person name="Anantharaman K."/>
            <person name="Thomas B.C."/>
            <person name="Malmstrom R."/>
            <person name="Stieglmeier M."/>
            <person name="Klingl A."/>
            <person name="Woyke T."/>
            <person name="Ryan C.M."/>
            <person name="Banfield J.F."/>
        </authorList>
    </citation>
    <scope>NUCLEOTIDE SEQUENCE [LARGE SCALE GENOMIC DNA]</scope>
</reference>
<dbReference type="PANTHER" id="PTHR30093">
    <property type="entry name" value="GENERAL SECRETION PATHWAY PROTEIN G"/>
    <property type="match status" value="1"/>
</dbReference>
<dbReference type="PANTHER" id="PTHR30093:SF2">
    <property type="entry name" value="TYPE II SECRETION SYSTEM PROTEIN H"/>
    <property type="match status" value="1"/>
</dbReference>
<keyword evidence="1" id="KW-0472">Membrane</keyword>